<gene>
    <name evidence="2" type="ORF">OHK93_006466</name>
</gene>
<dbReference type="InterPro" id="IPR004821">
    <property type="entry name" value="Cyt_trans-like"/>
</dbReference>
<dbReference type="SUPFAM" id="SSF52374">
    <property type="entry name" value="Nucleotidylyl transferase"/>
    <property type="match status" value="1"/>
</dbReference>
<feature type="domain" description="Cytidyltransferase-like" evidence="1">
    <location>
        <begin position="48"/>
        <end position="241"/>
    </location>
</feature>
<reference evidence="2" key="1">
    <citation type="journal article" date="2023" name="Genome Biol. Evol.">
        <title>First Whole Genome Sequence and Flow Cytometry Genome Size Data for the Lichen-Forming Fungus Ramalina farinacea (Ascomycota).</title>
        <authorList>
            <person name="Llewellyn T."/>
            <person name="Mian S."/>
            <person name="Hill R."/>
            <person name="Leitch I.J."/>
            <person name="Gaya E."/>
        </authorList>
    </citation>
    <scope>NUCLEOTIDE SEQUENCE</scope>
    <source>
        <strain evidence="2">LIQ254RAFAR</strain>
    </source>
</reference>
<dbReference type="GO" id="GO:0005737">
    <property type="term" value="C:cytoplasm"/>
    <property type="evidence" value="ECO:0007669"/>
    <property type="project" value="TreeGrafter"/>
</dbReference>
<comment type="caution">
    <text evidence="2">The sequence shown here is derived from an EMBL/GenBank/DDBJ whole genome shotgun (WGS) entry which is preliminary data.</text>
</comment>
<evidence type="ECO:0000259" key="1">
    <source>
        <dbReference type="Pfam" id="PF01467"/>
    </source>
</evidence>
<dbReference type="PANTHER" id="PTHR31285:SF0">
    <property type="entry name" value="NICOTINAMIDE MONONUCLEOTIDE ADENYLYLTRANSFERASE"/>
    <property type="match status" value="1"/>
</dbReference>
<keyword evidence="3" id="KW-1185">Reference proteome</keyword>
<name>A0AA43QIM4_9LECA</name>
<dbReference type="Proteomes" id="UP001161017">
    <property type="component" value="Unassembled WGS sequence"/>
</dbReference>
<dbReference type="AlphaFoldDB" id="A0AA43QIM4"/>
<accession>A0AA43QIM4</accession>
<dbReference type="PANTHER" id="PTHR31285">
    <property type="entry name" value="NICOTINAMIDE MONONUCLEOTIDE ADENYLYLTRANSFERASE"/>
    <property type="match status" value="1"/>
</dbReference>
<dbReference type="InterPro" id="IPR014729">
    <property type="entry name" value="Rossmann-like_a/b/a_fold"/>
</dbReference>
<proteinExistence type="predicted"/>
<dbReference type="GO" id="GO:0016887">
    <property type="term" value="F:ATP hydrolysis activity"/>
    <property type="evidence" value="ECO:0007669"/>
    <property type="project" value="TreeGrafter"/>
</dbReference>
<evidence type="ECO:0000313" key="2">
    <source>
        <dbReference type="EMBL" id="MDI1487197.1"/>
    </source>
</evidence>
<evidence type="ECO:0000313" key="3">
    <source>
        <dbReference type="Proteomes" id="UP001161017"/>
    </source>
</evidence>
<sequence>MPPSPQSLLSTLRAFIASDAQLQIVRSFRAAPSSPASTPPLKSLYVLDSSFNPPTLAHLRICTSALRDDRHDSGQRQRLLLLLATQNADKPAKPAVFEQRLSMMCLFAEHLQHAVSEEREEQNVADAGPVEVDIGVTKLPIFVDKVKEIAGCKEYRGDEEVEQVHLIGFDTLVRLLDTRYYPPEHTLKPLEALFGRHRVRATRRLDDKWGCRREQDEYVEAVAQGKREHEDGKKEWAEKIHLVEGRKEGEEAVSSTKVREAIASGDKSALERLVPGSIANWILDFGLYKPDAPKEESS</sequence>
<organism evidence="2 3">
    <name type="scientific">Ramalina farinacea</name>
    <dbReference type="NCBI Taxonomy" id="258253"/>
    <lineage>
        <taxon>Eukaryota</taxon>
        <taxon>Fungi</taxon>
        <taxon>Dikarya</taxon>
        <taxon>Ascomycota</taxon>
        <taxon>Pezizomycotina</taxon>
        <taxon>Lecanoromycetes</taxon>
        <taxon>OSLEUM clade</taxon>
        <taxon>Lecanoromycetidae</taxon>
        <taxon>Lecanorales</taxon>
        <taxon>Lecanorineae</taxon>
        <taxon>Ramalinaceae</taxon>
        <taxon>Ramalina</taxon>
    </lineage>
</organism>
<dbReference type="Gene3D" id="3.40.50.620">
    <property type="entry name" value="HUPs"/>
    <property type="match status" value="1"/>
</dbReference>
<protein>
    <recommendedName>
        <fullName evidence="1">Cytidyltransferase-like domain-containing protein</fullName>
    </recommendedName>
</protein>
<dbReference type="GO" id="GO:0000309">
    <property type="term" value="F:nicotinamide-nucleotide adenylyltransferase activity"/>
    <property type="evidence" value="ECO:0007669"/>
    <property type="project" value="TreeGrafter"/>
</dbReference>
<dbReference type="EMBL" id="JAPUFD010000005">
    <property type="protein sequence ID" value="MDI1487197.1"/>
    <property type="molecule type" value="Genomic_DNA"/>
</dbReference>
<dbReference type="GO" id="GO:0005634">
    <property type="term" value="C:nucleus"/>
    <property type="evidence" value="ECO:0007669"/>
    <property type="project" value="TreeGrafter"/>
</dbReference>
<dbReference type="Pfam" id="PF01467">
    <property type="entry name" value="CTP_transf_like"/>
    <property type="match status" value="1"/>
</dbReference>